<comment type="caution">
    <text evidence="2">The sequence shown here is derived from an EMBL/GenBank/DDBJ whole genome shotgun (WGS) entry which is preliminary data.</text>
</comment>
<reference evidence="2 3" key="1">
    <citation type="journal article" date="2018" name="Nat. Genet.">
        <title>Extensive intraspecific gene order and gene structural variations between Mo17 and other maize genomes.</title>
        <authorList>
            <person name="Sun S."/>
            <person name="Zhou Y."/>
            <person name="Chen J."/>
            <person name="Shi J."/>
            <person name="Zhao H."/>
            <person name="Zhao H."/>
            <person name="Song W."/>
            <person name="Zhang M."/>
            <person name="Cui Y."/>
            <person name="Dong X."/>
            <person name="Liu H."/>
            <person name="Ma X."/>
            <person name="Jiao Y."/>
            <person name="Wang B."/>
            <person name="Wei X."/>
            <person name="Stein J.C."/>
            <person name="Glaubitz J.C."/>
            <person name="Lu F."/>
            <person name="Yu G."/>
            <person name="Liang C."/>
            <person name="Fengler K."/>
            <person name="Li B."/>
            <person name="Rafalski A."/>
            <person name="Schnable P.S."/>
            <person name="Ware D.H."/>
            <person name="Buckler E.S."/>
            <person name="Lai J."/>
        </authorList>
    </citation>
    <scope>NUCLEOTIDE SEQUENCE [LARGE SCALE GENOMIC DNA]</scope>
    <source>
        <strain evidence="3">cv. Missouri 17</strain>
        <tissue evidence="2">Seedling</tissue>
    </source>
</reference>
<evidence type="ECO:0000313" key="2">
    <source>
        <dbReference type="EMBL" id="PWZ40697.1"/>
    </source>
</evidence>
<evidence type="ECO:0000256" key="1">
    <source>
        <dbReference type="SAM" id="MobiDB-lite"/>
    </source>
</evidence>
<feature type="non-terminal residue" evidence="2">
    <location>
        <position position="1"/>
    </location>
</feature>
<gene>
    <name evidence="2" type="ORF">Zm00014a_025308</name>
</gene>
<feature type="compositionally biased region" description="Acidic residues" evidence="1">
    <location>
        <begin position="18"/>
        <end position="39"/>
    </location>
</feature>
<dbReference type="AlphaFoldDB" id="A0A3L6G0V0"/>
<organism evidence="2 3">
    <name type="scientific">Zea mays</name>
    <name type="common">Maize</name>
    <dbReference type="NCBI Taxonomy" id="4577"/>
    <lineage>
        <taxon>Eukaryota</taxon>
        <taxon>Viridiplantae</taxon>
        <taxon>Streptophyta</taxon>
        <taxon>Embryophyta</taxon>
        <taxon>Tracheophyta</taxon>
        <taxon>Spermatophyta</taxon>
        <taxon>Magnoliopsida</taxon>
        <taxon>Liliopsida</taxon>
        <taxon>Poales</taxon>
        <taxon>Poaceae</taxon>
        <taxon>PACMAD clade</taxon>
        <taxon>Panicoideae</taxon>
        <taxon>Andropogonodae</taxon>
        <taxon>Andropogoneae</taxon>
        <taxon>Tripsacinae</taxon>
        <taxon>Zea</taxon>
    </lineage>
</organism>
<name>A0A3L6G0V0_MAIZE</name>
<dbReference type="EMBL" id="NCVQ01000003">
    <property type="protein sequence ID" value="PWZ40697.1"/>
    <property type="molecule type" value="Genomic_DNA"/>
</dbReference>
<protein>
    <submittedName>
        <fullName evidence="2">Uncharacterized protein</fullName>
    </submittedName>
</protein>
<sequence length="141" mass="15339">EVSASSQDEAAAAAVEEERGEPEREGEEDREQGDDEDEADGRVAVGDRRARDHRDRGWWGQDVFEAGVPAAGAEGEAVERCFRAVEGDRRRRVRAHRVHGYLGWGWGWCSGGGGVGSKARIGEDERCACARGRWWTGGGVG</sequence>
<dbReference type="Proteomes" id="UP000251960">
    <property type="component" value="Chromosome 2"/>
</dbReference>
<proteinExistence type="predicted"/>
<feature type="region of interest" description="Disordered" evidence="1">
    <location>
        <begin position="1"/>
        <end position="53"/>
    </location>
</feature>
<evidence type="ECO:0000313" key="3">
    <source>
        <dbReference type="Proteomes" id="UP000251960"/>
    </source>
</evidence>
<accession>A0A3L6G0V0</accession>